<evidence type="ECO:0000256" key="2">
    <source>
        <dbReference type="ARBA" id="ARBA00022614"/>
    </source>
</evidence>
<feature type="region of interest" description="Disordered" evidence="5">
    <location>
        <begin position="1031"/>
        <end position="1105"/>
    </location>
</feature>
<protein>
    <submittedName>
        <fullName evidence="6">Uncharacterized protein</fullName>
    </submittedName>
</protein>
<dbReference type="Pfam" id="PF12799">
    <property type="entry name" value="LRR_4"/>
    <property type="match status" value="1"/>
</dbReference>
<keyword evidence="4" id="KW-0175">Coiled coil</keyword>
<dbReference type="InterPro" id="IPR032675">
    <property type="entry name" value="LRR_dom_sf"/>
</dbReference>
<gene>
    <name evidence="6" type="ORF">HKI87_06g42110</name>
</gene>
<accession>A0AAX4P8W8</accession>
<dbReference type="Gene3D" id="3.80.10.10">
    <property type="entry name" value="Ribonuclease Inhibitor"/>
    <property type="match status" value="1"/>
</dbReference>
<dbReference type="AlphaFoldDB" id="A0AAX4P8W8"/>
<dbReference type="InterPro" id="IPR025875">
    <property type="entry name" value="Leu-rich_rpt_4"/>
</dbReference>
<evidence type="ECO:0000313" key="6">
    <source>
        <dbReference type="EMBL" id="WZN62669.1"/>
    </source>
</evidence>
<dbReference type="PANTHER" id="PTHR15454">
    <property type="entry name" value="NISCHARIN RELATED"/>
    <property type="match status" value="1"/>
</dbReference>
<name>A0AAX4P8W8_9CHLO</name>
<dbReference type="Proteomes" id="UP001472866">
    <property type="component" value="Chromosome 06"/>
</dbReference>
<evidence type="ECO:0000256" key="3">
    <source>
        <dbReference type="ARBA" id="ARBA00022737"/>
    </source>
</evidence>
<dbReference type="SUPFAM" id="SSF52058">
    <property type="entry name" value="L domain-like"/>
    <property type="match status" value="1"/>
</dbReference>
<feature type="region of interest" description="Disordered" evidence="5">
    <location>
        <begin position="373"/>
        <end position="474"/>
    </location>
</feature>
<keyword evidence="3" id="KW-0677">Repeat</keyword>
<keyword evidence="7" id="KW-1185">Reference proteome</keyword>
<dbReference type="GO" id="GO:0005930">
    <property type="term" value="C:axoneme"/>
    <property type="evidence" value="ECO:0007669"/>
    <property type="project" value="UniProtKB-SubCell"/>
</dbReference>
<dbReference type="EMBL" id="CP151506">
    <property type="protein sequence ID" value="WZN62669.1"/>
    <property type="molecule type" value="Genomic_DNA"/>
</dbReference>
<feature type="compositionally biased region" description="Polar residues" evidence="5">
    <location>
        <begin position="1042"/>
        <end position="1056"/>
    </location>
</feature>
<dbReference type="PANTHER" id="PTHR15454:SF56">
    <property type="entry name" value="PROTEIN PHOSPHATASE 1 REGULATORY SUBUNIT 7-RELATED"/>
    <property type="match status" value="1"/>
</dbReference>
<evidence type="ECO:0000256" key="4">
    <source>
        <dbReference type="SAM" id="Coils"/>
    </source>
</evidence>
<evidence type="ECO:0000256" key="1">
    <source>
        <dbReference type="ARBA" id="ARBA00004430"/>
    </source>
</evidence>
<keyword evidence="2" id="KW-0433">Leucine-rich repeat</keyword>
<evidence type="ECO:0000256" key="5">
    <source>
        <dbReference type="SAM" id="MobiDB-lite"/>
    </source>
</evidence>
<proteinExistence type="predicted"/>
<feature type="compositionally biased region" description="Basic and acidic residues" evidence="5">
    <location>
        <begin position="434"/>
        <end position="446"/>
    </location>
</feature>
<sequence>MPTQSADKFGYAELSRAKQASKAGVKRKCEKAEAEKEFLAILEKNLFLEQRHEEDWGTGLEGKTFTLDDLEVEFQDYAGVKDDETQLTSLDPLSKVVSQQPTAFKSNRLSAVNKQVCKVDKLSEKYKATQVLLLSNNYIKDLSGLQQFSCLKTLSLSNNLVTSFRSFVVVARACQRLENANFEGNQICKYPFYRSHVVSLFPTLNVLDNCPVTEKERRVAKRDVSVAQERVAEIVQNYCLICFLAHVVDLLGVHRGIRSKAAQRGPGTPVTRASIRMLIGSWEKESHFSPDVLEQIAIHYSLEVSKVRYQLQYFCRKAGIKQDRSALWVTAFEKILSKQEAVLKDLGGRIEQFAPLDLHSPSVQLANEIASAARSCEGQRSGTRGGFPGTRDSRAAATADDGPVPIARSKGPGQPISGKAGAGFQTTGKGVGPTRRDRNGKDESHHRDRSRLRFQPIERRSPQGGLDAASKVGDAEREPLAGDIEREPLHLSLAASSSHGVLAAESDSTLDEESPPAARGRPKASGSKEESVESLLFQDIVMNEGLLSTEAAPTDASLVEELRSTIESLDKEASAAVHSADKALGDLNADIDGMILTQHTLQQEVIQKKLLESEAKNLLSLQLKENAKLQESASAIDTVLQENNDLKLQLASLQQEHKEILGQLRREREKVESFEREIRAQEEATGRLRMKENFEQRCEDLSERSLARRVLLRYCWRVRLLQKQRALYAGVLGKVLTRIRREALVCWHFVCERKREQKAFARRRLVERVSVLFEHWLDWSSWHRSRRLALLQIREKADRMLKVKVLLEWTRVAQAMVEGQKSIAYTFREFWVRKKAFAAFWNTVQKKKEKEALVRMADKHVLDRWFLRWCKWCVEMQDQREKDEEAHNFSEFWMKKRFFNRFLVLVVINERRHIAKLIAVNHCVRRMQLSAVRTWKDKVLHQQRKKIAEEFALHSCVSRAFRGLVSNWERQMAKKAKRKKLGVIGKMIANEKKAKLRSSYFYKWLAQAKSTSVHKLEDQILEQEEIERDRRASLVASRRPSGFQTPFSQRRSSKFSAGTRDGREQQPVAGHGGQHAFFEREQAGSAGRPQRRAPLRRESMPGPNAELKDIFWEGTAPHQPLDSALDDLSANILQASPHYLQVKASPTTNQMRNTGRRASAFHTPQTQSAESVRELVSLHAEISTLQNRILETLET</sequence>
<evidence type="ECO:0000313" key="7">
    <source>
        <dbReference type="Proteomes" id="UP001472866"/>
    </source>
</evidence>
<feature type="region of interest" description="Disordered" evidence="5">
    <location>
        <begin position="496"/>
        <end position="530"/>
    </location>
</feature>
<organism evidence="6 7">
    <name type="scientific">Chloropicon roscoffensis</name>
    <dbReference type="NCBI Taxonomy" id="1461544"/>
    <lineage>
        <taxon>Eukaryota</taxon>
        <taxon>Viridiplantae</taxon>
        <taxon>Chlorophyta</taxon>
        <taxon>Chloropicophyceae</taxon>
        <taxon>Chloropicales</taxon>
        <taxon>Chloropicaceae</taxon>
        <taxon>Chloropicon</taxon>
    </lineage>
</organism>
<reference evidence="6 7" key="1">
    <citation type="submission" date="2024-03" db="EMBL/GenBank/DDBJ databases">
        <title>Complete genome sequence of the green alga Chloropicon roscoffensis RCC1871.</title>
        <authorList>
            <person name="Lemieux C."/>
            <person name="Pombert J.-F."/>
            <person name="Otis C."/>
            <person name="Turmel M."/>
        </authorList>
    </citation>
    <scope>NUCLEOTIDE SEQUENCE [LARGE SCALE GENOMIC DNA]</scope>
    <source>
        <strain evidence="6 7">RCC1871</strain>
    </source>
</reference>
<feature type="coiled-coil region" evidence="4">
    <location>
        <begin position="636"/>
        <end position="684"/>
    </location>
</feature>
<comment type="subcellular location">
    <subcellularLocation>
        <location evidence="1">Cytoplasm</location>
        <location evidence="1">Cytoskeleton</location>
        <location evidence="1">Cilium axoneme</location>
    </subcellularLocation>
</comment>